<dbReference type="EMBL" id="MCIA01000033">
    <property type="protein sequence ID" value="RKD28952.1"/>
    <property type="molecule type" value="Genomic_DNA"/>
</dbReference>
<name>A0A419SUQ1_9FIRM</name>
<sequence length="136" mass="16368">MELRKCTFEDMQLLARLNKELYEDEKNDNIPGLDILEERLRTSMEQGAKAYLIVYEGEVTGYAFVKTQTKPYYLSHFFICKNMRRKHLGTIAFQELMNELDTESIDLDVFYWNQRGQEFWKSLGFEERCIIMRKNR</sequence>
<protein>
    <recommendedName>
        <fullName evidence="1">N-acetyltransferase domain-containing protein</fullName>
    </recommendedName>
</protein>
<dbReference type="PROSITE" id="PS51186">
    <property type="entry name" value="GNAT"/>
    <property type="match status" value="1"/>
</dbReference>
<dbReference type="InterPro" id="IPR016181">
    <property type="entry name" value="Acyl_CoA_acyltransferase"/>
</dbReference>
<reference evidence="2 3" key="1">
    <citation type="submission" date="2016-08" db="EMBL/GenBank/DDBJ databases">
        <title>A new outlook on sporulation: Clostridium algidixylanolyticum.</title>
        <authorList>
            <person name="Poppleton D.I."/>
            <person name="Gribaldo S."/>
        </authorList>
    </citation>
    <scope>NUCLEOTIDE SEQUENCE [LARGE SCALE GENOMIC DNA]</scope>
    <source>
        <strain evidence="2 3">SPL73</strain>
    </source>
</reference>
<dbReference type="OrthoDB" id="1902415at2"/>
<dbReference type="RefSeq" id="WP_120198394.1">
    <property type="nucleotide sequence ID" value="NZ_MCIA01000033.1"/>
</dbReference>
<dbReference type="CDD" id="cd04301">
    <property type="entry name" value="NAT_SF"/>
    <property type="match status" value="1"/>
</dbReference>
<comment type="caution">
    <text evidence="2">The sequence shown here is derived from an EMBL/GenBank/DDBJ whole genome shotgun (WGS) entry which is preliminary data.</text>
</comment>
<dbReference type="SUPFAM" id="SSF55729">
    <property type="entry name" value="Acyl-CoA N-acyltransferases (Nat)"/>
    <property type="match status" value="1"/>
</dbReference>
<dbReference type="AlphaFoldDB" id="A0A419SUQ1"/>
<dbReference type="InterPro" id="IPR000182">
    <property type="entry name" value="GNAT_dom"/>
</dbReference>
<feature type="domain" description="N-acetyltransferase" evidence="1">
    <location>
        <begin position="1"/>
        <end position="136"/>
    </location>
</feature>
<proteinExistence type="predicted"/>
<dbReference type="Proteomes" id="UP000284277">
    <property type="component" value="Unassembled WGS sequence"/>
</dbReference>
<accession>A0A419SUQ1</accession>
<dbReference type="Pfam" id="PF00583">
    <property type="entry name" value="Acetyltransf_1"/>
    <property type="match status" value="1"/>
</dbReference>
<evidence type="ECO:0000259" key="1">
    <source>
        <dbReference type="PROSITE" id="PS51186"/>
    </source>
</evidence>
<gene>
    <name evidence="2" type="ORF">BET01_09450</name>
</gene>
<organism evidence="2 3">
    <name type="scientific">Lacrimispora algidixylanolytica</name>
    <dbReference type="NCBI Taxonomy" id="94868"/>
    <lineage>
        <taxon>Bacteria</taxon>
        <taxon>Bacillati</taxon>
        <taxon>Bacillota</taxon>
        <taxon>Clostridia</taxon>
        <taxon>Lachnospirales</taxon>
        <taxon>Lachnospiraceae</taxon>
        <taxon>Lacrimispora</taxon>
    </lineage>
</organism>
<evidence type="ECO:0000313" key="3">
    <source>
        <dbReference type="Proteomes" id="UP000284277"/>
    </source>
</evidence>
<dbReference type="GO" id="GO:0016747">
    <property type="term" value="F:acyltransferase activity, transferring groups other than amino-acyl groups"/>
    <property type="evidence" value="ECO:0007669"/>
    <property type="project" value="InterPro"/>
</dbReference>
<dbReference type="Gene3D" id="3.40.630.30">
    <property type="match status" value="1"/>
</dbReference>
<evidence type="ECO:0000313" key="2">
    <source>
        <dbReference type="EMBL" id="RKD28952.1"/>
    </source>
</evidence>
<keyword evidence="3" id="KW-1185">Reference proteome</keyword>